<proteinExistence type="predicted"/>
<reference evidence="1 2" key="1">
    <citation type="submission" date="2016-01" db="EMBL/GenBank/DDBJ databases">
        <title>Highly variable Streptococcus oralis are common among viridans streptococci isolated from primates.</title>
        <authorList>
            <person name="Denapaite D."/>
            <person name="Rieger M."/>
            <person name="Koendgen S."/>
            <person name="Brueckner R."/>
            <person name="Ochigava I."/>
            <person name="Kappeler P."/>
            <person name="Maetz-Rensing K."/>
            <person name="Leendertz F."/>
            <person name="Hakenbeck R."/>
        </authorList>
    </citation>
    <scope>NUCLEOTIDE SEQUENCE [LARGE SCALE GENOMIC DNA]</scope>
    <source>
        <strain evidence="1 2">DD26</strain>
    </source>
</reference>
<evidence type="ECO:0000313" key="2">
    <source>
        <dbReference type="Proteomes" id="UP000070458"/>
    </source>
</evidence>
<protein>
    <submittedName>
        <fullName evidence="1">SNF2 family protein</fullName>
    </submittedName>
</protein>
<accession>A0A139PMP8</accession>
<evidence type="ECO:0000313" key="1">
    <source>
        <dbReference type="EMBL" id="KXT91594.1"/>
    </source>
</evidence>
<gene>
    <name evidence="1" type="ORF">SMIDD26_01571</name>
</gene>
<dbReference type="AlphaFoldDB" id="A0A139PMP8"/>
<sequence length="96" mass="10834">MLEKWLTLGLNQPMPEQVIIKIVGQNQYSVSLGLNSALGTIQRIQNTIDHIKDDLAVTQLEVDKSFYKEAGYQTKKAEYDVLAPLIETETDLNIID</sequence>
<dbReference type="PATRIC" id="fig|28037.233.peg.1845"/>
<dbReference type="EMBL" id="LQOD01000370">
    <property type="protein sequence ID" value="KXT91594.1"/>
    <property type="molecule type" value="Genomic_DNA"/>
</dbReference>
<organism evidence="1 2">
    <name type="scientific">Streptococcus mitis</name>
    <dbReference type="NCBI Taxonomy" id="28037"/>
    <lineage>
        <taxon>Bacteria</taxon>
        <taxon>Bacillati</taxon>
        <taxon>Bacillota</taxon>
        <taxon>Bacilli</taxon>
        <taxon>Lactobacillales</taxon>
        <taxon>Streptococcaceae</taxon>
        <taxon>Streptococcus</taxon>
        <taxon>Streptococcus mitis group</taxon>
    </lineage>
</organism>
<dbReference type="Proteomes" id="UP000070458">
    <property type="component" value="Unassembled WGS sequence"/>
</dbReference>
<name>A0A139PMP8_STRMT</name>
<comment type="caution">
    <text evidence="1">The sequence shown here is derived from an EMBL/GenBank/DDBJ whole genome shotgun (WGS) entry which is preliminary data.</text>
</comment>